<feature type="domain" description="Inositolphosphotransferase Aur1/Ipt1" evidence="2">
    <location>
        <begin position="131"/>
        <end position="332"/>
    </location>
</feature>
<keyword evidence="4" id="KW-1185">Reference proteome</keyword>
<keyword evidence="1" id="KW-0812">Transmembrane</keyword>
<dbReference type="EMBL" id="JAVIIZ010000022">
    <property type="protein sequence ID" value="MDX8475663.1"/>
    <property type="molecule type" value="Genomic_DNA"/>
</dbReference>
<feature type="transmembrane region" description="Helical" evidence="1">
    <location>
        <begin position="265"/>
        <end position="286"/>
    </location>
</feature>
<sequence length="346" mass="38005">MSIARLAVRSSSAAWRANQPFFVTVIAYILIALIAAAHWKIVIDVKLYNKNFLFFGSVVTLILVVVVSGRLSIERPVQPLRAIKDLMLSNRLADRITVGLPVALVLPIFFSMFTSIKGGISKIQPFYADAALTAIDRAIHGGIDAWRFFHPILGFGPVTFSLNVLYNLWFAEVFIVLFCVVFSTRNERLRSQFLVAFVLTWVLLGNVLAAAFASVGPAFVMPFFGDGTFSPLMDYLKATDTTYRVSALYTQGYLLTNAGLDGPRLGSGISAFPSVHVATATLNAIYLWRFGRVLRWGSIAFLIAIQVGSVHLGWHYAVDGYVSILATSAIWAAAGWLSKNCPRPEA</sequence>
<dbReference type="RefSeq" id="WP_320318465.1">
    <property type="nucleotide sequence ID" value="NZ_JAVIIX010000021.1"/>
</dbReference>
<comment type="caution">
    <text evidence="3">The sequence shown here is derived from an EMBL/GenBank/DDBJ whole genome shotgun (WGS) entry which is preliminary data.</text>
</comment>
<evidence type="ECO:0000256" key="1">
    <source>
        <dbReference type="SAM" id="Phobius"/>
    </source>
</evidence>
<feature type="transmembrane region" description="Helical" evidence="1">
    <location>
        <begin position="51"/>
        <end position="71"/>
    </location>
</feature>
<organism evidence="3 4">
    <name type="scientific">Mesorhizobium dulcispinae</name>
    <dbReference type="NCBI Taxonomy" id="3072316"/>
    <lineage>
        <taxon>Bacteria</taxon>
        <taxon>Pseudomonadati</taxon>
        <taxon>Pseudomonadota</taxon>
        <taxon>Alphaproteobacteria</taxon>
        <taxon>Hyphomicrobiales</taxon>
        <taxon>Phyllobacteriaceae</taxon>
        <taxon>Mesorhizobium</taxon>
    </lineage>
</organism>
<reference evidence="3 4" key="1">
    <citation type="submission" date="2023-08" db="EMBL/GenBank/DDBJ databases">
        <title>Implementing the SeqCode for naming new Mesorhizobium species isolated from Vachellia karroo root nodules.</title>
        <authorList>
            <person name="Van Lill M."/>
        </authorList>
    </citation>
    <scope>NUCLEOTIDE SEQUENCE [LARGE SCALE GENOMIC DNA]</scope>
    <source>
        <strain evidence="3 4">VK23A</strain>
    </source>
</reference>
<accession>A0ABU4XLP7</accession>
<evidence type="ECO:0000313" key="3">
    <source>
        <dbReference type="EMBL" id="MDX8475663.1"/>
    </source>
</evidence>
<feature type="transmembrane region" description="Helical" evidence="1">
    <location>
        <begin position="293"/>
        <end position="314"/>
    </location>
</feature>
<evidence type="ECO:0000259" key="2">
    <source>
        <dbReference type="Pfam" id="PF14378"/>
    </source>
</evidence>
<name>A0ABU4XLP7_9HYPH</name>
<feature type="transmembrane region" description="Helical" evidence="1">
    <location>
        <begin position="21"/>
        <end position="39"/>
    </location>
</feature>
<feature type="transmembrane region" description="Helical" evidence="1">
    <location>
        <begin position="194"/>
        <end position="224"/>
    </location>
</feature>
<feature type="transmembrane region" description="Helical" evidence="1">
    <location>
        <begin position="164"/>
        <end position="182"/>
    </location>
</feature>
<feature type="transmembrane region" description="Helical" evidence="1">
    <location>
        <begin position="320"/>
        <end position="337"/>
    </location>
</feature>
<keyword evidence="1" id="KW-0472">Membrane</keyword>
<feature type="transmembrane region" description="Helical" evidence="1">
    <location>
        <begin position="92"/>
        <end position="113"/>
    </location>
</feature>
<dbReference type="InterPro" id="IPR026841">
    <property type="entry name" value="Aur1/Ipt1"/>
</dbReference>
<evidence type="ECO:0000313" key="4">
    <source>
        <dbReference type="Proteomes" id="UP001271780"/>
    </source>
</evidence>
<dbReference type="Proteomes" id="UP001271780">
    <property type="component" value="Unassembled WGS sequence"/>
</dbReference>
<keyword evidence="1" id="KW-1133">Transmembrane helix</keyword>
<gene>
    <name evidence="3" type="ORF">RFM27_26615</name>
</gene>
<proteinExistence type="predicted"/>
<protein>
    <submittedName>
        <fullName evidence="3">Phosphatase PAP2 family protein</fullName>
    </submittedName>
</protein>
<dbReference type="Pfam" id="PF14378">
    <property type="entry name" value="PAP2_3"/>
    <property type="match status" value="1"/>
</dbReference>